<evidence type="ECO:0000313" key="2">
    <source>
        <dbReference type="Proteomes" id="UP000012092"/>
    </source>
</evidence>
<dbReference type="AlphaFoldDB" id="M6RMG1"/>
<sequence>MCFLLYRKDQVARTCSCAATIEEQWALSFFWGQ</sequence>
<protein>
    <submittedName>
        <fullName evidence="1">Uncharacterized protein</fullName>
    </submittedName>
</protein>
<feature type="non-terminal residue" evidence="1">
    <location>
        <position position="33"/>
    </location>
</feature>
<dbReference type="EMBL" id="AHNZ02000131">
    <property type="protein sequence ID" value="EMO06951.1"/>
    <property type="molecule type" value="Genomic_DNA"/>
</dbReference>
<proteinExistence type="predicted"/>
<organism evidence="1 2">
    <name type="scientific">Leptospira interrogans serovar Icterohaemorrhagiae str. Verdun HP</name>
    <dbReference type="NCBI Taxonomy" id="1049910"/>
    <lineage>
        <taxon>Bacteria</taxon>
        <taxon>Pseudomonadati</taxon>
        <taxon>Spirochaetota</taxon>
        <taxon>Spirochaetia</taxon>
        <taxon>Leptospirales</taxon>
        <taxon>Leptospiraceae</taxon>
        <taxon>Leptospira</taxon>
    </lineage>
</organism>
<name>M6RMG1_LEPIR</name>
<accession>M6RMG1</accession>
<dbReference type="Proteomes" id="UP000012092">
    <property type="component" value="Unassembled WGS sequence"/>
</dbReference>
<gene>
    <name evidence="1" type="ORF">LEP1GSC116_0793</name>
</gene>
<reference evidence="1 2" key="1">
    <citation type="submission" date="2013-01" db="EMBL/GenBank/DDBJ databases">
        <authorList>
            <person name="Harkins D.M."/>
            <person name="Durkin A.S."/>
            <person name="Brinkac L.M."/>
            <person name="Haft D.H."/>
            <person name="Selengut J.D."/>
            <person name="Sanka R."/>
            <person name="DePew J."/>
            <person name="Purushe J."/>
            <person name="Picardeau M."/>
            <person name="Werts C."/>
            <person name="Goarant C."/>
            <person name="Vinetz J.M."/>
            <person name="Sutton G.G."/>
            <person name="Nierman W.C."/>
            <person name="Fouts D.E."/>
        </authorList>
    </citation>
    <scope>NUCLEOTIDE SEQUENCE [LARGE SCALE GENOMIC DNA]</scope>
    <source>
        <strain evidence="1 2">Verdun HP</strain>
    </source>
</reference>
<comment type="caution">
    <text evidence="1">The sequence shown here is derived from an EMBL/GenBank/DDBJ whole genome shotgun (WGS) entry which is preliminary data.</text>
</comment>
<evidence type="ECO:0000313" key="1">
    <source>
        <dbReference type="EMBL" id="EMO06951.1"/>
    </source>
</evidence>